<sequence>MSCECHDHCTIESRGRDSVSNPAWRRALWIALVLNLAMFVVELAAGLQADSVSLLADAVDFAGDAANYGLSLAVLGMAVVWRSRAALVKGLSMTAYGLFVIGKAAWVLHSGTVPEPLTMGVVGAIALVVNTGVAVLLYTFRTGDANMRSVWLCSRNDALSNLAVMLAALGVFGTGSAWPDLVVAGVMAALALSAGVTVVREARRELAAVPA</sequence>
<evidence type="ECO:0000256" key="6">
    <source>
        <dbReference type="SAM" id="Phobius"/>
    </source>
</evidence>
<gene>
    <name evidence="8" type="ORF">HPF_08405</name>
</gene>
<feature type="transmembrane region" description="Helical" evidence="6">
    <location>
        <begin position="65"/>
        <end position="81"/>
    </location>
</feature>
<accession>A0A4V1ABE7</accession>
<dbReference type="SUPFAM" id="SSF161111">
    <property type="entry name" value="Cation efflux protein transmembrane domain-like"/>
    <property type="match status" value="1"/>
</dbReference>
<evidence type="ECO:0000256" key="5">
    <source>
        <dbReference type="ARBA" id="ARBA00023136"/>
    </source>
</evidence>
<evidence type="ECO:0000256" key="2">
    <source>
        <dbReference type="ARBA" id="ARBA00022692"/>
    </source>
</evidence>
<feature type="transmembrane region" description="Helical" evidence="6">
    <location>
        <begin position="158"/>
        <end position="175"/>
    </location>
</feature>
<dbReference type="KEGG" id="hpse:HPF_08405"/>
<proteinExistence type="predicted"/>
<dbReference type="AlphaFoldDB" id="A0A4V1ABE7"/>
<dbReference type="Proteomes" id="UP000293912">
    <property type="component" value="Chromosome"/>
</dbReference>
<evidence type="ECO:0000256" key="1">
    <source>
        <dbReference type="ARBA" id="ARBA00004141"/>
    </source>
</evidence>
<keyword evidence="3" id="KW-0864">Zinc transport</keyword>
<dbReference type="Pfam" id="PF01545">
    <property type="entry name" value="Cation_efflux"/>
    <property type="match status" value="1"/>
</dbReference>
<feature type="transmembrane region" description="Helical" evidence="6">
    <location>
        <begin position="117"/>
        <end position="138"/>
    </location>
</feature>
<keyword evidence="3" id="KW-0862">Zinc</keyword>
<name>A0A4V1ABE7_HYDPS</name>
<evidence type="ECO:0000313" key="8">
    <source>
        <dbReference type="EMBL" id="QBM27703.1"/>
    </source>
</evidence>
<dbReference type="GO" id="GO:0005385">
    <property type="term" value="F:zinc ion transmembrane transporter activity"/>
    <property type="evidence" value="ECO:0007669"/>
    <property type="project" value="TreeGrafter"/>
</dbReference>
<feature type="transmembrane region" description="Helical" evidence="6">
    <location>
        <begin position="27"/>
        <end position="45"/>
    </location>
</feature>
<dbReference type="InterPro" id="IPR050681">
    <property type="entry name" value="CDF/SLC30A"/>
</dbReference>
<feature type="transmembrane region" description="Helical" evidence="6">
    <location>
        <begin position="181"/>
        <end position="199"/>
    </location>
</feature>
<dbReference type="InterPro" id="IPR058533">
    <property type="entry name" value="Cation_efflux_TM"/>
</dbReference>
<comment type="subcellular location">
    <subcellularLocation>
        <location evidence="1">Membrane</location>
        <topology evidence="1">Multi-pass membrane protein</topology>
    </subcellularLocation>
</comment>
<reference evidence="8 9" key="1">
    <citation type="submission" date="2019-03" db="EMBL/GenBank/DDBJ databases">
        <authorList>
            <person name="Sebastian G."/>
            <person name="Baumann P."/>
            <person name="Ruckert C."/>
            <person name="Kalinowski J."/>
            <person name="Nebel B."/>
            <person name="Takors R."/>
            <person name="Blombach B."/>
        </authorList>
    </citation>
    <scope>NUCLEOTIDE SEQUENCE [LARGE SCALE GENOMIC DNA]</scope>
    <source>
        <strain evidence="8 9">DSM 1084</strain>
    </source>
</reference>
<dbReference type="InterPro" id="IPR027469">
    <property type="entry name" value="Cation_efflux_TMD_sf"/>
</dbReference>
<protein>
    <submittedName>
        <fullName evidence="8">Cation efflux family protein</fullName>
    </submittedName>
</protein>
<keyword evidence="5 6" id="KW-0472">Membrane</keyword>
<keyword evidence="2 6" id="KW-0812">Transmembrane</keyword>
<feature type="transmembrane region" description="Helical" evidence="6">
    <location>
        <begin position="93"/>
        <end position="111"/>
    </location>
</feature>
<evidence type="ECO:0000256" key="4">
    <source>
        <dbReference type="ARBA" id="ARBA00022989"/>
    </source>
</evidence>
<dbReference type="GO" id="GO:0005886">
    <property type="term" value="C:plasma membrane"/>
    <property type="evidence" value="ECO:0007669"/>
    <property type="project" value="TreeGrafter"/>
</dbReference>
<evidence type="ECO:0000259" key="7">
    <source>
        <dbReference type="Pfam" id="PF01545"/>
    </source>
</evidence>
<evidence type="ECO:0000256" key="3">
    <source>
        <dbReference type="ARBA" id="ARBA00022906"/>
    </source>
</evidence>
<feature type="domain" description="Cation efflux protein transmembrane" evidence="7">
    <location>
        <begin position="28"/>
        <end position="206"/>
    </location>
</feature>
<dbReference type="EMBL" id="CP037867">
    <property type="protein sequence ID" value="QBM27703.1"/>
    <property type="molecule type" value="Genomic_DNA"/>
</dbReference>
<keyword evidence="9" id="KW-1185">Reference proteome</keyword>
<dbReference type="PANTHER" id="PTHR11562:SF17">
    <property type="entry name" value="RE54080P-RELATED"/>
    <property type="match status" value="1"/>
</dbReference>
<dbReference type="RefSeq" id="WP_133156309.1">
    <property type="nucleotide sequence ID" value="NZ_CP037867.1"/>
</dbReference>
<evidence type="ECO:0000313" key="9">
    <source>
        <dbReference type="Proteomes" id="UP000293912"/>
    </source>
</evidence>
<keyword evidence="3" id="KW-0813">Transport</keyword>
<dbReference type="PANTHER" id="PTHR11562">
    <property type="entry name" value="CATION EFFLUX PROTEIN/ ZINC TRANSPORTER"/>
    <property type="match status" value="1"/>
</dbReference>
<dbReference type="Gene3D" id="1.20.1510.10">
    <property type="entry name" value="Cation efflux protein transmembrane domain"/>
    <property type="match status" value="1"/>
</dbReference>
<keyword evidence="3" id="KW-0406">Ion transport</keyword>
<keyword evidence="4 6" id="KW-1133">Transmembrane helix</keyword>
<organism evidence="8 9">
    <name type="scientific">Hydrogenophaga pseudoflava</name>
    <name type="common">Pseudomonas carboxydoflava</name>
    <dbReference type="NCBI Taxonomy" id="47421"/>
    <lineage>
        <taxon>Bacteria</taxon>
        <taxon>Pseudomonadati</taxon>
        <taxon>Pseudomonadota</taxon>
        <taxon>Betaproteobacteria</taxon>
        <taxon>Burkholderiales</taxon>
        <taxon>Comamonadaceae</taxon>
        <taxon>Hydrogenophaga</taxon>
    </lineage>
</organism>